<gene>
    <name evidence="6" type="ORF">EMEDMD4_1060048</name>
</gene>
<evidence type="ECO:0000313" key="6">
    <source>
        <dbReference type="EMBL" id="VTZ59366.1"/>
    </source>
</evidence>
<keyword evidence="2 4" id="KW-1133">Transmembrane helix</keyword>
<keyword evidence="3 4" id="KW-0472">Membrane</keyword>
<feature type="domain" description="Major facilitator superfamily (MFS) profile" evidence="5">
    <location>
        <begin position="10"/>
        <end position="393"/>
    </location>
</feature>
<feature type="transmembrane region" description="Helical" evidence="4">
    <location>
        <begin position="215"/>
        <end position="236"/>
    </location>
</feature>
<evidence type="ECO:0000256" key="4">
    <source>
        <dbReference type="SAM" id="Phobius"/>
    </source>
</evidence>
<dbReference type="GO" id="GO:0022857">
    <property type="term" value="F:transmembrane transporter activity"/>
    <property type="evidence" value="ECO:0007669"/>
    <property type="project" value="InterPro"/>
</dbReference>
<evidence type="ECO:0000259" key="5">
    <source>
        <dbReference type="PROSITE" id="PS50850"/>
    </source>
</evidence>
<feature type="transmembrane region" description="Helical" evidence="4">
    <location>
        <begin position="282"/>
        <end position="302"/>
    </location>
</feature>
<dbReference type="PANTHER" id="PTHR23546">
    <property type="entry name" value="TRANSPORT PROTEIN"/>
    <property type="match status" value="1"/>
</dbReference>
<evidence type="ECO:0000256" key="1">
    <source>
        <dbReference type="ARBA" id="ARBA00022692"/>
    </source>
</evidence>
<feature type="transmembrane region" description="Helical" evidence="4">
    <location>
        <begin position="146"/>
        <end position="166"/>
    </location>
</feature>
<dbReference type="RefSeq" id="WP_180161291.1">
    <property type="nucleotide sequence ID" value="NZ_CABFNB010000009.1"/>
</dbReference>
<organism evidence="6">
    <name type="scientific">Sinorhizobium medicae</name>
    <dbReference type="NCBI Taxonomy" id="110321"/>
    <lineage>
        <taxon>Bacteria</taxon>
        <taxon>Pseudomonadati</taxon>
        <taxon>Pseudomonadota</taxon>
        <taxon>Alphaproteobacteria</taxon>
        <taxon>Hyphomicrobiales</taxon>
        <taxon>Rhizobiaceae</taxon>
        <taxon>Sinorhizobium/Ensifer group</taxon>
        <taxon>Sinorhizobium</taxon>
    </lineage>
</organism>
<dbReference type="Proteomes" id="UP000507954">
    <property type="component" value="Unassembled WGS sequence"/>
</dbReference>
<dbReference type="Gene3D" id="1.20.1250.20">
    <property type="entry name" value="MFS general substrate transporter like domains"/>
    <property type="match status" value="1"/>
</dbReference>
<feature type="transmembrane region" description="Helical" evidence="4">
    <location>
        <begin position="113"/>
        <end position="134"/>
    </location>
</feature>
<name>A0A508WTK2_9HYPH</name>
<dbReference type="AlphaFoldDB" id="A0A508WTK2"/>
<feature type="transmembrane region" description="Helical" evidence="4">
    <location>
        <begin position="77"/>
        <end position="101"/>
    </location>
</feature>
<feature type="transmembrane region" description="Helical" evidence="4">
    <location>
        <begin position="314"/>
        <end position="335"/>
    </location>
</feature>
<evidence type="ECO:0000256" key="3">
    <source>
        <dbReference type="ARBA" id="ARBA00023136"/>
    </source>
</evidence>
<feature type="transmembrane region" description="Helical" evidence="4">
    <location>
        <begin position="47"/>
        <end position="65"/>
    </location>
</feature>
<reference evidence="6" key="1">
    <citation type="submission" date="2019-06" db="EMBL/GenBank/DDBJ databases">
        <authorList>
            <person name="Le Quere A."/>
            <person name="Colella S."/>
        </authorList>
    </citation>
    <scope>NUCLEOTIDE SEQUENCE</scope>
    <source>
        <strain evidence="6">EmedicaeMD41</strain>
    </source>
</reference>
<dbReference type="EMBL" id="CABFNB010000009">
    <property type="protein sequence ID" value="VTZ59366.1"/>
    <property type="molecule type" value="Genomic_DNA"/>
</dbReference>
<feature type="transmembrane region" description="Helical" evidence="4">
    <location>
        <begin position="172"/>
        <end position="194"/>
    </location>
</feature>
<dbReference type="InterPro" id="IPR036259">
    <property type="entry name" value="MFS_trans_sf"/>
</dbReference>
<keyword evidence="1 4" id="KW-0812">Transmembrane</keyword>
<protein>
    <submittedName>
        <fullName evidence="6">MFS transporter</fullName>
    </submittedName>
</protein>
<sequence length="421" mass="43164">MGSPRIRQLLELAATLSGVIVYTSANGFMTGGLAVAGRQVGVSEIEVGAILGLGALVGVVIAPLWGYAAEIWSRRKLMLLAVPMITLGPAAVAIITAHSALLPMAAVGFALGAARLVQAAFGAASIPVAQAFIANMTTPDHRVRGMGGLSAVVSSGTLIGSALLWVTGRFGVATGFAAVASFGAAACVLVFAFLPDAGPRMKLQPGETALPLVRISPYLLITFVGFISYTLVPPIFALRLMDRFGQEGGTAAAQTGFVLTVGVLAVCIAQALIAVRSNWNILIMLRAGAAGILLGLVMLLMATDLLEMCIAMGVIGFSVGFIAPANLGAISLAAGRGAQGKVGGLNMAARGLGTAIGPVVGTTLYSMSVDAPIYGSLVLVGILLVMTFLVPARDGRHLVVSAADNQSFSKDTLIWRDHRER</sequence>
<dbReference type="InterPro" id="IPR020846">
    <property type="entry name" value="MFS_dom"/>
</dbReference>
<proteinExistence type="predicted"/>
<evidence type="ECO:0000256" key="2">
    <source>
        <dbReference type="ARBA" id="ARBA00022989"/>
    </source>
</evidence>
<dbReference type="PROSITE" id="PS50850">
    <property type="entry name" value="MFS"/>
    <property type="match status" value="1"/>
</dbReference>
<feature type="transmembrane region" description="Helical" evidence="4">
    <location>
        <begin position="373"/>
        <end position="392"/>
    </location>
</feature>
<dbReference type="PANTHER" id="PTHR23546:SF1">
    <property type="entry name" value="MEMBRANE PROTEIN"/>
    <property type="match status" value="1"/>
</dbReference>
<feature type="transmembrane region" description="Helical" evidence="4">
    <location>
        <begin position="347"/>
        <end position="367"/>
    </location>
</feature>
<accession>A0A508WTK2</accession>
<dbReference type="InterPro" id="IPR011701">
    <property type="entry name" value="MFS"/>
</dbReference>
<feature type="transmembrane region" description="Helical" evidence="4">
    <location>
        <begin position="256"/>
        <end position="275"/>
    </location>
</feature>
<dbReference type="Pfam" id="PF07690">
    <property type="entry name" value="MFS_1"/>
    <property type="match status" value="1"/>
</dbReference>
<feature type="transmembrane region" description="Helical" evidence="4">
    <location>
        <begin position="12"/>
        <end position="35"/>
    </location>
</feature>
<dbReference type="SUPFAM" id="SSF103473">
    <property type="entry name" value="MFS general substrate transporter"/>
    <property type="match status" value="1"/>
</dbReference>